<dbReference type="Proteomes" id="UP001152798">
    <property type="component" value="Chromosome 1"/>
</dbReference>
<evidence type="ECO:0000313" key="3">
    <source>
        <dbReference type="Proteomes" id="UP001152798"/>
    </source>
</evidence>
<feature type="compositionally biased region" description="Basic and acidic residues" evidence="1">
    <location>
        <begin position="14"/>
        <end position="32"/>
    </location>
</feature>
<name>A0A9P0EBY6_NEZVI</name>
<feature type="region of interest" description="Disordered" evidence="1">
    <location>
        <begin position="1"/>
        <end position="32"/>
    </location>
</feature>
<reference evidence="2" key="1">
    <citation type="submission" date="2022-01" db="EMBL/GenBank/DDBJ databases">
        <authorList>
            <person name="King R."/>
        </authorList>
    </citation>
    <scope>NUCLEOTIDE SEQUENCE</scope>
</reference>
<dbReference type="AlphaFoldDB" id="A0A9P0EBY6"/>
<gene>
    <name evidence="2" type="ORF">NEZAVI_LOCUS2131</name>
</gene>
<organism evidence="2 3">
    <name type="scientific">Nezara viridula</name>
    <name type="common">Southern green stink bug</name>
    <name type="synonym">Cimex viridulus</name>
    <dbReference type="NCBI Taxonomy" id="85310"/>
    <lineage>
        <taxon>Eukaryota</taxon>
        <taxon>Metazoa</taxon>
        <taxon>Ecdysozoa</taxon>
        <taxon>Arthropoda</taxon>
        <taxon>Hexapoda</taxon>
        <taxon>Insecta</taxon>
        <taxon>Pterygota</taxon>
        <taxon>Neoptera</taxon>
        <taxon>Paraneoptera</taxon>
        <taxon>Hemiptera</taxon>
        <taxon>Heteroptera</taxon>
        <taxon>Panheteroptera</taxon>
        <taxon>Pentatomomorpha</taxon>
        <taxon>Pentatomoidea</taxon>
        <taxon>Pentatomidae</taxon>
        <taxon>Pentatominae</taxon>
        <taxon>Nezara</taxon>
    </lineage>
</organism>
<sequence length="98" mass="11170">MMRPRSSSKRQRKGSPDTRDGSDKERAEDSLLQDARRIEENLRVYMNAKDAKGCIEAASVSHYVLAFEMININMKSQAPAEDIQAKTNKMVYFSRVCP</sequence>
<accession>A0A9P0EBY6</accession>
<evidence type="ECO:0000256" key="1">
    <source>
        <dbReference type="SAM" id="MobiDB-lite"/>
    </source>
</evidence>
<dbReference type="EMBL" id="OV725077">
    <property type="protein sequence ID" value="CAH1391041.1"/>
    <property type="molecule type" value="Genomic_DNA"/>
</dbReference>
<protein>
    <submittedName>
        <fullName evidence="2">Uncharacterized protein</fullName>
    </submittedName>
</protein>
<proteinExistence type="predicted"/>
<evidence type="ECO:0000313" key="2">
    <source>
        <dbReference type="EMBL" id="CAH1391041.1"/>
    </source>
</evidence>
<feature type="compositionally biased region" description="Basic residues" evidence="1">
    <location>
        <begin position="1"/>
        <end position="13"/>
    </location>
</feature>
<keyword evidence="3" id="KW-1185">Reference proteome</keyword>